<dbReference type="EMBL" id="MG962366">
    <property type="protein sequence ID" value="AVO24964.1"/>
    <property type="molecule type" value="Genomic_DNA"/>
</dbReference>
<dbReference type="GeneID" id="64766269"/>
<protein>
    <recommendedName>
        <fullName evidence="2">SWIM-type domain-containing protein</fullName>
    </recommendedName>
</protein>
<organism evidence="3 4">
    <name type="scientific">Rhodococcus phage Finch</name>
    <dbReference type="NCBI Taxonomy" id="2094144"/>
    <lineage>
        <taxon>Viruses</taxon>
        <taxon>Duplodnaviria</taxon>
        <taxon>Heunggongvirae</taxon>
        <taxon>Uroviricota</taxon>
        <taxon>Caudoviricetes</taxon>
        <taxon>Finchvirus</taxon>
        <taxon>Finchvirus finch</taxon>
    </lineage>
</organism>
<evidence type="ECO:0000256" key="1">
    <source>
        <dbReference type="SAM" id="MobiDB-lite"/>
    </source>
</evidence>
<dbReference type="Proteomes" id="UP000241290">
    <property type="component" value="Genome"/>
</dbReference>
<dbReference type="InterPro" id="IPR007527">
    <property type="entry name" value="Znf_SWIM"/>
</dbReference>
<dbReference type="GO" id="GO:0008270">
    <property type="term" value="F:zinc ion binding"/>
    <property type="evidence" value="ECO:0007669"/>
    <property type="project" value="InterPro"/>
</dbReference>
<evidence type="ECO:0000313" key="4">
    <source>
        <dbReference type="Proteomes" id="UP000241290"/>
    </source>
</evidence>
<feature type="compositionally biased region" description="Low complexity" evidence="1">
    <location>
        <begin position="338"/>
        <end position="359"/>
    </location>
</feature>
<proteinExistence type="predicted"/>
<keyword evidence="4" id="KW-1185">Reference proteome</keyword>
<evidence type="ECO:0000313" key="3">
    <source>
        <dbReference type="EMBL" id="AVO24964.1"/>
    </source>
</evidence>
<gene>
    <name evidence="3" type="primary">16</name>
    <name evidence="3" type="ORF">SEA_FINCH_16</name>
</gene>
<dbReference type="PROSITE" id="PS50966">
    <property type="entry name" value="ZF_SWIM"/>
    <property type="match status" value="1"/>
</dbReference>
<sequence length="769" mass="84061">MSKRVMTAHGPGVVVATDDIRGRVQYQVEGDGFKVWVSAASVAEFGQVEWESDTDKVDETNSTTLPYNPTPQFLPHGGESTIQPTHKIDIDKRTSPSDSLRFSNIQDLQARLGNKYAAIPEDVDYGSLQARLDEDPYRLLSDFRQRAFETRAALDPKLGQQMDLEAADSNLRTAAWADVRKKAVRLRRTGMVDMEAANPSAIVAMVTGDHGIYETIVIRGSVFTGSSAITEWSCSCPWGDWAFERQHTFVGRLCSHAYASLLELQALNKRKEKPEGWRNTASVHTAVDWSSIGGGKNTFAEVDGYSLVVMKGGNTMFTWMVLDQSDNEVASGKERSMGAAQEAAASAATGRTASTRTAADLGSMSDQELLDHYDSFPEHVDTDQSDEFIKVEDEVERRGLIDAMIEAARHPREDGKLSTEPGTLGFDERHIPYRRDKARIDVTAGVHTADLTYHVDREGPHGTEVIVTEDGEQYGFIVNTLWGAEATDEDIQKTLDEHGFGDAHKIGSVTAFIDEPAGGFGGTGQRDYIGTSAEELAGKTYEDIDGPDFNPAMQNADDVVVAERVLQASFEVLDGLAAENGWQAEFFKDPMFGDLQRTVYRYGDQFVISVNFKKVPSSGFDSASLSTQDTLGNARDEIAKTSNENVVHDWLQLFFLDHESSVIAHVPDNEDGTLVDVMDPEDTVEAAFDEDGLTEDEVVARFQRSAGHIMSEGGAGGGDHDIASAALAHLRTAGRTFTMAEQQALIDEEPVGGPVDRSGLDLSGTHYLS</sequence>
<dbReference type="KEGG" id="vg:64766269"/>
<feature type="compositionally biased region" description="Polar residues" evidence="1">
    <location>
        <begin position="60"/>
        <end position="71"/>
    </location>
</feature>
<feature type="domain" description="SWIM-type" evidence="2">
    <location>
        <begin position="223"/>
        <end position="265"/>
    </location>
</feature>
<feature type="region of interest" description="Disordered" evidence="1">
    <location>
        <begin position="748"/>
        <end position="769"/>
    </location>
</feature>
<feature type="region of interest" description="Disordered" evidence="1">
    <location>
        <begin position="331"/>
        <end position="362"/>
    </location>
</feature>
<feature type="region of interest" description="Disordered" evidence="1">
    <location>
        <begin position="52"/>
        <end position="83"/>
    </location>
</feature>
<evidence type="ECO:0000259" key="2">
    <source>
        <dbReference type="PROSITE" id="PS50966"/>
    </source>
</evidence>
<accession>A0A2P1JXB4</accession>
<name>A0A2P1JXB4_9CAUD</name>
<reference evidence="4" key="1">
    <citation type="submission" date="2018-02" db="EMBL/GenBank/DDBJ databases">
        <authorList>
            <person name="Cohen D.B."/>
            <person name="Kent A.D."/>
        </authorList>
    </citation>
    <scope>NUCLEOTIDE SEQUENCE [LARGE SCALE GENOMIC DNA]</scope>
</reference>
<dbReference type="RefSeq" id="YP_010059038.1">
    <property type="nucleotide sequence ID" value="NC_054724.1"/>
</dbReference>